<keyword evidence="1" id="KW-0175">Coiled coil</keyword>
<feature type="compositionally biased region" description="Polar residues" evidence="2">
    <location>
        <begin position="173"/>
        <end position="196"/>
    </location>
</feature>
<dbReference type="PANTHER" id="PTHR14421:SF3">
    <property type="entry name" value="SPERMATOGENESIS-ASSOCIATED PROTEIN 1"/>
    <property type="match status" value="1"/>
</dbReference>
<dbReference type="AlphaFoldDB" id="A0A4Z2D0Y7"/>
<dbReference type="InterPro" id="IPR039062">
    <property type="entry name" value="SPAT1"/>
</dbReference>
<evidence type="ECO:0000256" key="1">
    <source>
        <dbReference type="SAM" id="Coils"/>
    </source>
</evidence>
<feature type="coiled-coil region" evidence="1">
    <location>
        <begin position="500"/>
        <end position="527"/>
    </location>
</feature>
<accession>A0A4Z2D0Y7</accession>
<keyword evidence="5" id="KW-1185">Reference proteome</keyword>
<evidence type="ECO:0000259" key="3">
    <source>
        <dbReference type="Pfam" id="PF15743"/>
    </source>
</evidence>
<dbReference type="OrthoDB" id="9901850at2759"/>
<evidence type="ECO:0000256" key="2">
    <source>
        <dbReference type="SAM" id="MobiDB-lite"/>
    </source>
</evidence>
<feature type="compositionally biased region" description="Polar residues" evidence="2">
    <location>
        <begin position="677"/>
        <end position="692"/>
    </location>
</feature>
<proteinExistence type="predicted"/>
<reference evidence="4 5" key="1">
    <citation type="submission" date="2019-03" db="EMBL/GenBank/DDBJ databases">
        <title>An improved genome assembly of the fluke Schistosoma japonicum.</title>
        <authorList>
            <person name="Hu W."/>
            <person name="Luo F."/>
            <person name="Yin M."/>
            <person name="Mo X."/>
            <person name="Sun C."/>
            <person name="Wu Q."/>
            <person name="Zhu B."/>
            <person name="Xiang M."/>
            <person name="Wang J."/>
            <person name="Wang Y."/>
            <person name="Zhang T."/>
            <person name="Xu B."/>
            <person name="Zheng H."/>
            <person name="Feng Z."/>
        </authorList>
    </citation>
    <scope>NUCLEOTIDE SEQUENCE [LARGE SCALE GENOMIC DNA]</scope>
    <source>
        <strain evidence="4">HuSjv2</strain>
        <tissue evidence="4">Worms</tissue>
    </source>
</reference>
<feature type="domain" description="Spermatogenesis-associated protein 1 C-terminal" evidence="3">
    <location>
        <begin position="505"/>
        <end position="643"/>
    </location>
</feature>
<dbReference type="EMBL" id="SKCS01000375">
    <property type="protein sequence ID" value="TNN10109.1"/>
    <property type="molecule type" value="Genomic_DNA"/>
</dbReference>
<feature type="region of interest" description="Disordered" evidence="2">
    <location>
        <begin position="146"/>
        <end position="198"/>
    </location>
</feature>
<evidence type="ECO:0000313" key="4">
    <source>
        <dbReference type="EMBL" id="TNN10109.1"/>
    </source>
</evidence>
<organism evidence="4 5">
    <name type="scientific">Schistosoma japonicum</name>
    <name type="common">Blood fluke</name>
    <dbReference type="NCBI Taxonomy" id="6182"/>
    <lineage>
        <taxon>Eukaryota</taxon>
        <taxon>Metazoa</taxon>
        <taxon>Spiralia</taxon>
        <taxon>Lophotrochozoa</taxon>
        <taxon>Platyhelminthes</taxon>
        <taxon>Trematoda</taxon>
        <taxon>Digenea</taxon>
        <taxon>Strigeidida</taxon>
        <taxon>Schistosomatoidea</taxon>
        <taxon>Schistosomatidae</taxon>
        <taxon>Schistosoma</taxon>
    </lineage>
</organism>
<gene>
    <name evidence="4" type="ORF">EWB00_005741</name>
</gene>
<feature type="coiled-coil region" evidence="1">
    <location>
        <begin position="287"/>
        <end position="444"/>
    </location>
</feature>
<dbReference type="InterPro" id="IPR031478">
    <property type="entry name" value="SPATA1_C"/>
</dbReference>
<feature type="region of interest" description="Disordered" evidence="2">
    <location>
        <begin position="668"/>
        <end position="745"/>
    </location>
</feature>
<dbReference type="Proteomes" id="UP000311919">
    <property type="component" value="Unassembled WGS sequence"/>
</dbReference>
<evidence type="ECO:0000313" key="5">
    <source>
        <dbReference type="Proteomes" id="UP000311919"/>
    </source>
</evidence>
<feature type="compositionally biased region" description="Polar residues" evidence="2">
    <location>
        <begin position="701"/>
        <end position="710"/>
    </location>
</feature>
<protein>
    <submittedName>
        <fullName evidence="4">Spermatogenesis-associated protein</fullName>
    </submittedName>
</protein>
<dbReference type="PANTHER" id="PTHR14421">
    <property type="entry name" value="SPERMATOGENESIS-ASSOCIATED PROTEIN 1"/>
    <property type="match status" value="1"/>
</dbReference>
<comment type="caution">
    <text evidence="4">The sequence shown here is derived from an EMBL/GenBank/DDBJ whole genome shotgun (WGS) entry which is preliminary data.</text>
</comment>
<feature type="compositionally biased region" description="Low complexity" evidence="2">
    <location>
        <begin position="711"/>
        <end position="720"/>
    </location>
</feature>
<name>A0A4Z2D0Y7_SCHJA</name>
<sequence>MNSLNSPESRPRSADTQLADIHIYVIPPNLWINDLNTAFSQVIRNTVSAGVIRSNRNVTLVEFRGILEKELGKQILPNDYVFCKQVGHSIGRIQSNQEKLFKINEFLPPLSELPEIYVIDHQAIDESQINQKEVSELPEARYHQLNIVPLPPLGQTRSASPSTKPDDPKKDTSSYAGNSQPLQNASPQGQNTTVNNGLPLMQQQPKQQLLQNISRPSSRYEQRPSMTTGVNLPVISPISNQTINTSQELVPAQNEFMPISTPVIHTGDAGLDTISAAIGHQKDVLQRLEYEQQKRIIQMQAEAEERRRREAEQYAKELAKNADHAKRMEELEKELRRWTEEAKRTRERLDELKGAWDTALKSKEEEITTLKQGLELMKKSRDDTNGKPTAREIAAQTEIRQLQIQLGEMKENYSRVRRELEERRKAADARMDAVGDELKDLRRKMSDVHATLKEPKPVQITVSSQPKSVCDAETEAFEVEVKKSPPPKIMIRKRQVHLDSDDEVENLQRLRRLRMAAEKRRIELVKRLHSLYVSLGTKRTQARDEWKRRYYSAKKQAPNLESRMNGHRGDLESLVRRTISTLKHSGTESIEIQHLAELMEKRREVTREEYKLAEIMLSLTKAIRLRSQAETEGRLLNAELDRRRGEMSLVKSTSPSRRAYACSLSPKRRTIRGPRSVISTKPNDRNTVTSYDWQRKHGNHKSLSPNRSPNDQISQDSSSQDDLKVPYRTRNTRSPREQIQVHGSDVRIKTPDFEVSVHSGDELTCS</sequence>
<dbReference type="Pfam" id="PF15743">
    <property type="entry name" value="SPATA1_C"/>
    <property type="match status" value="1"/>
</dbReference>